<dbReference type="KEGG" id="cel:CELE_W06D12.6"/>
<protein>
    <submittedName>
        <fullName evidence="1">Monooxygenase</fullName>
    </submittedName>
</protein>
<dbReference type="InParanoid" id="O45895"/>
<keyword evidence="1" id="KW-0560">Oxidoreductase</keyword>
<dbReference type="EMBL" id="BX284605">
    <property type="protein sequence ID" value="CAB04927.2"/>
    <property type="molecule type" value="Genomic_DNA"/>
</dbReference>
<dbReference type="RefSeq" id="NP_507478.2">
    <property type="nucleotide sequence ID" value="NM_075077.2"/>
</dbReference>
<evidence type="ECO:0000313" key="1">
    <source>
        <dbReference type="EMBL" id="CAB04927.2"/>
    </source>
</evidence>
<gene>
    <name evidence="1" type="ORF">CELE_W06D12.6</name>
    <name evidence="1 3" type="ORF">W06D12.6</name>
</gene>
<dbReference type="WormBase" id="W06D12.6">
    <property type="protein sequence ID" value="CE36615"/>
    <property type="gene ID" value="WBGene00012305"/>
</dbReference>
<name>O45895_CAEEL</name>
<organism evidence="1 2">
    <name type="scientific">Caenorhabditis elegans</name>
    <dbReference type="NCBI Taxonomy" id="6239"/>
    <lineage>
        <taxon>Eukaryota</taxon>
        <taxon>Metazoa</taxon>
        <taxon>Ecdysozoa</taxon>
        <taxon>Nematoda</taxon>
        <taxon>Chromadorea</taxon>
        <taxon>Rhabditida</taxon>
        <taxon>Rhabditina</taxon>
        <taxon>Rhabditomorpha</taxon>
        <taxon>Rhabditoidea</taxon>
        <taxon>Rhabditidae</taxon>
        <taxon>Peloderinae</taxon>
        <taxon>Caenorhabditis</taxon>
    </lineage>
</organism>
<proteinExistence type="predicted"/>
<sequence>MEEQLETCDILKFTPNSPENFTEMRVVVETIPGVSNLADYLSLGPDTFTMAGVVCAKGQWHLNGFALFVEPKFSSISKNIDEPWDFSRHCNCDPVSQVFTYQFHSPTNQHFTRAIDREDVYINRTIEGGTRKNIVESCEFTYTCAGDGDLVVFSWENGPIPFPGQTITAKCRRPPVSHSDVMKPFVTENYWWFDNYMIQRPQITCFEK</sequence>
<accession>O45895</accession>
<dbReference type="AGR" id="WB:WBGene00012305"/>
<evidence type="ECO:0000313" key="3">
    <source>
        <dbReference type="WormBase" id="W06D12.6"/>
    </source>
</evidence>
<keyword evidence="2" id="KW-1185">Reference proteome</keyword>
<dbReference type="Proteomes" id="UP000001940">
    <property type="component" value="Chromosome V"/>
</dbReference>
<reference evidence="1 2" key="1">
    <citation type="journal article" date="1998" name="Science">
        <title>Genome sequence of the nematode C. elegans: a platform for investigating biology.</title>
        <authorList>
            <consortium name="The C. elegans sequencing consortium"/>
            <person name="Sulson J.E."/>
            <person name="Waterston R."/>
        </authorList>
    </citation>
    <scope>NUCLEOTIDE SEQUENCE [LARGE SCALE GENOMIC DNA]</scope>
    <source>
        <strain evidence="1 2">Bristol N2</strain>
    </source>
</reference>
<dbReference type="Bgee" id="WBGene00012305">
    <property type="expression patterns" value="Expressed in multicellular organism and 1 other cell type or tissue"/>
</dbReference>
<keyword evidence="1" id="KW-0503">Monooxygenase</keyword>
<dbReference type="AlphaFoldDB" id="O45895"/>
<dbReference type="HOGENOM" id="CLU_1321959_0_0_1"/>
<dbReference type="GeneID" id="189248"/>
<dbReference type="GO" id="GO:0004497">
    <property type="term" value="F:monooxygenase activity"/>
    <property type="evidence" value="ECO:0007669"/>
    <property type="project" value="UniProtKB-KW"/>
</dbReference>
<dbReference type="PIR" id="T26233">
    <property type="entry name" value="T26233"/>
</dbReference>
<dbReference type="CTD" id="189248"/>
<evidence type="ECO:0000313" key="2">
    <source>
        <dbReference type="Proteomes" id="UP000001940"/>
    </source>
</evidence>
<dbReference type="PaxDb" id="6239-W06D12.6"/>
<dbReference type="UCSC" id="W06D12.6">
    <property type="organism name" value="c. elegans"/>
</dbReference>